<evidence type="ECO:0000313" key="2">
    <source>
        <dbReference type="Proteomes" id="UP001163046"/>
    </source>
</evidence>
<sequence length="67" mass="7813">RKGWENHSWYVDLRVIEVVEHNHHCWMRVVGIAPEGSDLLTMVVVSDMVPMEMDQIQVSDLSFYALL</sequence>
<keyword evidence="2" id="KW-1185">Reference proteome</keyword>
<proteinExistence type="predicted"/>
<evidence type="ECO:0000313" key="1">
    <source>
        <dbReference type="EMBL" id="KAJ7374426.1"/>
    </source>
</evidence>
<gene>
    <name evidence="1" type="ORF">OS493_007532</name>
</gene>
<protein>
    <submittedName>
        <fullName evidence="1">Uncharacterized protein</fullName>
    </submittedName>
</protein>
<name>A0A9X0CT08_9CNID</name>
<feature type="non-terminal residue" evidence="1">
    <location>
        <position position="1"/>
    </location>
</feature>
<reference evidence="1" key="1">
    <citation type="submission" date="2023-01" db="EMBL/GenBank/DDBJ databases">
        <title>Genome assembly of the deep-sea coral Lophelia pertusa.</title>
        <authorList>
            <person name="Herrera S."/>
            <person name="Cordes E."/>
        </authorList>
    </citation>
    <scope>NUCLEOTIDE SEQUENCE</scope>
    <source>
        <strain evidence="1">USNM1676648</strain>
        <tissue evidence="1">Polyp</tissue>
    </source>
</reference>
<dbReference type="EMBL" id="MU826828">
    <property type="protein sequence ID" value="KAJ7374426.1"/>
    <property type="molecule type" value="Genomic_DNA"/>
</dbReference>
<dbReference type="Proteomes" id="UP001163046">
    <property type="component" value="Unassembled WGS sequence"/>
</dbReference>
<organism evidence="1 2">
    <name type="scientific">Desmophyllum pertusum</name>
    <dbReference type="NCBI Taxonomy" id="174260"/>
    <lineage>
        <taxon>Eukaryota</taxon>
        <taxon>Metazoa</taxon>
        <taxon>Cnidaria</taxon>
        <taxon>Anthozoa</taxon>
        <taxon>Hexacorallia</taxon>
        <taxon>Scleractinia</taxon>
        <taxon>Caryophylliina</taxon>
        <taxon>Caryophylliidae</taxon>
        <taxon>Desmophyllum</taxon>
    </lineage>
</organism>
<dbReference type="AlphaFoldDB" id="A0A9X0CT08"/>
<comment type="caution">
    <text evidence="1">The sequence shown here is derived from an EMBL/GenBank/DDBJ whole genome shotgun (WGS) entry which is preliminary data.</text>
</comment>
<accession>A0A9X0CT08</accession>